<dbReference type="Gene3D" id="2.60.40.10">
    <property type="entry name" value="Immunoglobulins"/>
    <property type="match status" value="2"/>
</dbReference>
<dbReference type="Proteomes" id="UP000002852">
    <property type="component" value="Unassembled WGS sequence"/>
</dbReference>
<dbReference type="GO" id="GO:0031430">
    <property type="term" value="C:M band"/>
    <property type="evidence" value="ECO:0007669"/>
    <property type="project" value="TreeGrafter"/>
</dbReference>
<dbReference type="GO" id="GO:0008307">
    <property type="term" value="F:structural constituent of muscle"/>
    <property type="evidence" value="ECO:0007669"/>
    <property type="project" value="TreeGrafter"/>
</dbReference>
<dbReference type="GO" id="GO:0045214">
    <property type="term" value="P:sarcomere organization"/>
    <property type="evidence" value="ECO:0007669"/>
    <property type="project" value="TreeGrafter"/>
</dbReference>
<dbReference type="InterPro" id="IPR013783">
    <property type="entry name" value="Ig-like_fold"/>
</dbReference>
<dbReference type="PANTHER" id="PTHR14340">
    <property type="entry name" value="MICROFIBRIL-ASSOCIATED GLYCOPROTEIN 3"/>
    <property type="match status" value="1"/>
</dbReference>
<dbReference type="GO" id="GO:0048738">
    <property type="term" value="P:cardiac muscle tissue development"/>
    <property type="evidence" value="ECO:0007669"/>
    <property type="project" value="TreeGrafter"/>
</dbReference>
<dbReference type="InterPro" id="IPR003961">
    <property type="entry name" value="FN3_dom"/>
</dbReference>
<dbReference type="PROSITE" id="PS50853">
    <property type="entry name" value="FN3"/>
    <property type="match status" value="2"/>
</dbReference>
<feature type="domain" description="Fibronectin type-III" evidence="2">
    <location>
        <begin position="1"/>
        <end position="57"/>
    </location>
</feature>
<dbReference type="GeneTree" id="ENSGT01150000286978"/>
<dbReference type="CDD" id="cd00063">
    <property type="entry name" value="FN3"/>
    <property type="match status" value="2"/>
</dbReference>
<evidence type="ECO:0000313" key="3">
    <source>
        <dbReference type="Ensembl" id="ENSXMAP00000025248.1"/>
    </source>
</evidence>
<dbReference type="Pfam" id="PF00041">
    <property type="entry name" value="fn3"/>
    <property type="match status" value="1"/>
</dbReference>
<dbReference type="PANTHER" id="PTHR14340:SF13">
    <property type="entry name" value="TITIN"/>
    <property type="match status" value="1"/>
</dbReference>
<dbReference type="SUPFAM" id="SSF49265">
    <property type="entry name" value="Fibronectin type III"/>
    <property type="match status" value="1"/>
</dbReference>
<sequence length="266" mass="30057">MNTVSLLKTWLVSANLLRFRVTGLIENHSYEFRVAAENAAGIGTPSTPTVYYKALDPVFKPGPPNNPKVVDTSRSTVSLTWGKPIYDGGSEIKAYIVEANDVAADEWFMCTPPTGITDTKFTVKKLLEKHEYQFRVCGINKIGVGEHADVPGKILLEEKLEAPDLELDADMRKMINIRSACTLRFIILLRSVKAQERFILPLQHVTRCHGKLNLFQRVESSSLGSWLRMNMVWVSKLKLWSQLKYLRSLSHPVRLVFLTSLTVLLL</sequence>
<evidence type="ECO:0000259" key="2">
    <source>
        <dbReference type="PROSITE" id="PS50853"/>
    </source>
</evidence>
<reference evidence="4" key="1">
    <citation type="submission" date="2012-01" db="EMBL/GenBank/DDBJ databases">
        <authorList>
            <person name="Walter R."/>
            <person name="Schartl M."/>
            <person name="Warren W."/>
        </authorList>
    </citation>
    <scope>NUCLEOTIDE SEQUENCE [LARGE SCALE GENOMIC DNA]</scope>
    <source>
        <strain evidence="4">JP 163 A</strain>
    </source>
</reference>
<evidence type="ECO:0000313" key="4">
    <source>
        <dbReference type="Proteomes" id="UP000002852"/>
    </source>
</evidence>
<dbReference type="FunFam" id="2.60.40.10:FF:000547">
    <property type="entry name" value="Titin a"/>
    <property type="match status" value="1"/>
</dbReference>
<dbReference type="InParanoid" id="A0A3B5Q048"/>
<dbReference type="STRING" id="8083.ENSXMAP00000025248"/>
<dbReference type="InterPro" id="IPR036116">
    <property type="entry name" value="FN3_sf"/>
</dbReference>
<dbReference type="Ensembl" id="ENSXMAT00000039048.1">
    <property type="protein sequence ID" value="ENSXMAP00000025248.1"/>
    <property type="gene ID" value="ENSXMAG00000028826.1"/>
</dbReference>
<proteinExistence type="predicted"/>
<organism evidence="3 4">
    <name type="scientific">Xiphophorus maculatus</name>
    <name type="common">Southern platyfish</name>
    <name type="synonym">Platypoecilus maculatus</name>
    <dbReference type="NCBI Taxonomy" id="8083"/>
    <lineage>
        <taxon>Eukaryota</taxon>
        <taxon>Metazoa</taxon>
        <taxon>Chordata</taxon>
        <taxon>Craniata</taxon>
        <taxon>Vertebrata</taxon>
        <taxon>Euteleostomi</taxon>
        <taxon>Actinopterygii</taxon>
        <taxon>Neopterygii</taxon>
        <taxon>Teleostei</taxon>
        <taxon>Neoteleostei</taxon>
        <taxon>Acanthomorphata</taxon>
        <taxon>Ovalentaria</taxon>
        <taxon>Atherinomorphae</taxon>
        <taxon>Cyprinodontiformes</taxon>
        <taxon>Poeciliidae</taxon>
        <taxon>Poeciliinae</taxon>
        <taxon>Xiphophorus</taxon>
    </lineage>
</organism>
<dbReference type="AlphaFoldDB" id="A0A3B5Q048"/>
<reference evidence="3" key="4">
    <citation type="submission" date="2025-09" db="UniProtKB">
        <authorList>
            <consortium name="Ensembl"/>
        </authorList>
    </citation>
    <scope>IDENTIFICATION</scope>
    <source>
        <strain evidence="3">JP 163 A</strain>
    </source>
</reference>
<evidence type="ECO:0000256" key="1">
    <source>
        <dbReference type="ARBA" id="ARBA00023319"/>
    </source>
</evidence>
<protein>
    <recommendedName>
        <fullName evidence="2">Fibronectin type-III domain-containing protein</fullName>
    </recommendedName>
</protein>
<dbReference type="PRINTS" id="PR00014">
    <property type="entry name" value="FNTYPEIII"/>
</dbReference>
<feature type="domain" description="Fibronectin type-III" evidence="2">
    <location>
        <begin position="63"/>
        <end position="159"/>
    </location>
</feature>
<reference evidence="4" key="2">
    <citation type="journal article" date="2013" name="Nat. Genet.">
        <title>The genome of the platyfish, Xiphophorus maculatus, provides insights into evolutionary adaptation and several complex traits.</title>
        <authorList>
            <person name="Schartl M."/>
            <person name="Walter R.B."/>
            <person name="Shen Y."/>
            <person name="Garcia T."/>
            <person name="Catchen J."/>
            <person name="Amores A."/>
            <person name="Braasch I."/>
            <person name="Chalopin D."/>
            <person name="Volff J.N."/>
            <person name="Lesch K.P."/>
            <person name="Bisazza A."/>
            <person name="Minx P."/>
            <person name="Hillier L."/>
            <person name="Wilson R.K."/>
            <person name="Fuerstenberg S."/>
            <person name="Boore J."/>
            <person name="Searle S."/>
            <person name="Postlethwait J.H."/>
            <person name="Warren W.C."/>
        </authorList>
    </citation>
    <scope>NUCLEOTIDE SEQUENCE [LARGE SCALE GENOMIC DNA]</scope>
    <source>
        <strain evidence="4">JP 163 A</strain>
    </source>
</reference>
<reference evidence="3" key="3">
    <citation type="submission" date="2025-08" db="UniProtKB">
        <authorList>
            <consortium name="Ensembl"/>
        </authorList>
    </citation>
    <scope>IDENTIFICATION</scope>
    <source>
        <strain evidence="3">JP 163 A</strain>
    </source>
</reference>
<accession>A0A3B5Q048</accession>
<dbReference type="SMART" id="SM00060">
    <property type="entry name" value="FN3"/>
    <property type="match status" value="2"/>
</dbReference>
<keyword evidence="1" id="KW-0393">Immunoglobulin domain</keyword>
<name>A0A3B5Q048_XIPMA</name>
<keyword evidence="4" id="KW-1185">Reference proteome</keyword>